<dbReference type="Gene3D" id="1.10.1330.10">
    <property type="entry name" value="Dockerin domain"/>
    <property type="match status" value="1"/>
</dbReference>
<protein>
    <recommendedName>
        <fullName evidence="4">Dockerin domain-containing protein</fullName>
    </recommendedName>
</protein>
<dbReference type="SUPFAM" id="SSF55486">
    <property type="entry name" value="Metalloproteases ('zincins'), catalytic domain"/>
    <property type="match status" value="1"/>
</dbReference>
<gene>
    <name evidence="2" type="ORF">Pla175_51770</name>
</gene>
<dbReference type="OrthoDB" id="733404at2"/>
<dbReference type="KEGG" id="pnd:Pla175_51770"/>
<dbReference type="EMBL" id="CP036291">
    <property type="protein sequence ID" value="QDU91746.1"/>
    <property type="molecule type" value="Genomic_DNA"/>
</dbReference>
<dbReference type="GO" id="GO:0000272">
    <property type="term" value="P:polysaccharide catabolic process"/>
    <property type="evidence" value="ECO:0007669"/>
    <property type="project" value="InterPro"/>
</dbReference>
<dbReference type="InterPro" id="IPR024079">
    <property type="entry name" value="MetalloPept_cat_dom_sf"/>
</dbReference>
<dbReference type="InterPro" id="IPR018247">
    <property type="entry name" value="EF_Hand_1_Ca_BS"/>
</dbReference>
<dbReference type="Gene3D" id="3.40.390.10">
    <property type="entry name" value="Collagenase (Catalytic Domain)"/>
    <property type="match status" value="1"/>
</dbReference>
<evidence type="ECO:0008006" key="4">
    <source>
        <dbReference type="Google" id="ProtNLM"/>
    </source>
</evidence>
<sequence precursor="true">MCCSTVRGNRLGRWGAAAAALAGLLACHPALAFVHIGGGVASKWGDTTAGTGAVVTWGFVPDGTTIDPGFRIDPFGSPDDVGAVGGSNLSQLRSLIDTNHGAGAFDAAIRRAFDTWSAVADINFVEVADPGTPIAAAGSVTPNIRISAFAPLAGHFFEGTGAVGFGPPGFIVNPELDFPESGDIFFNLNGNKFGGQQTPFQIAPGVEDVTPVDFYNFGDDLEGLFLHEVGHAAIGLDHPPWDGADPDRRVMYVGDYLNPSAPYCCTALNRGLDPDDIAGARFVYGLKGDNNADGRVDAADYSVWRDALGQTGASLAADSDRDGAVTAADYDAWRVNFGAAEVLSQTGVGAVGVPEPSAGAAMLAALLCCAVSVRRFGRRAPLGDDSAR</sequence>
<feature type="signal peptide" evidence="1">
    <location>
        <begin position="1"/>
        <end position="32"/>
    </location>
</feature>
<proteinExistence type="predicted"/>
<keyword evidence="1" id="KW-0732">Signal</keyword>
<evidence type="ECO:0000313" key="3">
    <source>
        <dbReference type="Proteomes" id="UP000317429"/>
    </source>
</evidence>
<dbReference type="Proteomes" id="UP000317429">
    <property type="component" value="Chromosome"/>
</dbReference>
<dbReference type="GO" id="GO:0008237">
    <property type="term" value="F:metallopeptidase activity"/>
    <property type="evidence" value="ECO:0007669"/>
    <property type="project" value="InterPro"/>
</dbReference>
<dbReference type="InterPro" id="IPR036439">
    <property type="entry name" value="Dockerin_dom_sf"/>
</dbReference>
<dbReference type="PROSITE" id="PS51257">
    <property type="entry name" value="PROKAR_LIPOPROTEIN"/>
    <property type="match status" value="1"/>
</dbReference>
<accession>A0A518DJX1</accession>
<dbReference type="AlphaFoldDB" id="A0A518DJX1"/>
<feature type="chain" id="PRO_5021745003" description="Dockerin domain-containing protein" evidence="1">
    <location>
        <begin position="33"/>
        <end position="388"/>
    </location>
</feature>
<dbReference type="PROSITE" id="PS00018">
    <property type="entry name" value="EF_HAND_1"/>
    <property type="match status" value="2"/>
</dbReference>
<reference evidence="2 3" key="1">
    <citation type="submission" date="2019-02" db="EMBL/GenBank/DDBJ databases">
        <title>Deep-cultivation of Planctomycetes and their phenomic and genomic characterization uncovers novel biology.</title>
        <authorList>
            <person name="Wiegand S."/>
            <person name="Jogler M."/>
            <person name="Boedeker C."/>
            <person name="Pinto D."/>
            <person name="Vollmers J."/>
            <person name="Rivas-Marin E."/>
            <person name="Kohn T."/>
            <person name="Peeters S.H."/>
            <person name="Heuer A."/>
            <person name="Rast P."/>
            <person name="Oberbeckmann S."/>
            <person name="Bunk B."/>
            <person name="Jeske O."/>
            <person name="Meyerdierks A."/>
            <person name="Storesund J.E."/>
            <person name="Kallscheuer N."/>
            <person name="Luecker S."/>
            <person name="Lage O.M."/>
            <person name="Pohl T."/>
            <person name="Merkel B.J."/>
            <person name="Hornburger P."/>
            <person name="Mueller R.-W."/>
            <person name="Bruemmer F."/>
            <person name="Labrenz M."/>
            <person name="Spormann A.M."/>
            <person name="Op den Camp H."/>
            <person name="Overmann J."/>
            <person name="Amann R."/>
            <person name="Jetten M.S.M."/>
            <person name="Mascher T."/>
            <person name="Medema M.H."/>
            <person name="Devos D.P."/>
            <person name="Kaster A.-K."/>
            <person name="Ovreas L."/>
            <person name="Rohde M."/>
            <person name="Galperin M.Y."/>
            <person name="Jogler C."/>
        </authorList>
    </citation>
    <scope>NUCLEOTIDE SEQUENCE [LARGE SCALE GENOMIC DNA]</scope>
    <source>
        <strain evidence="2 3">Pla175</strain>
    </source>
</reference>
<evidence type="ECO:0000256" key="1">
    <source>
        <dbReference type="SAM" id="SignalP"/>
    </source>
</evidence>
<organism evidence="2 3">
    <name type="scientific">Pirellulimonas nuda</name>
    <dbReference type="NCBI Taxonomy" id="2528009"/>
    <lineage>
        <taxon>Bacteria</taxon>
        <taxon>Pseudomonadati</taxon>
        <taxon>Planctomycetota</taxon>
        <taxon>Planctomycetia</taxon>
        <taxon>Pirellulales</taxon>
        <taxon>Lacipirellulaceae</taxon>
        <taxon>Pirellulimonas</taxon>
    </lineage>
</organism>
<dbReference type="SUPFAM" id="SSF63446">
    <property type="entry name" value="Type I dockerin domain"/>
    <property type="match status" value="1"/>
</dbReference>
<evidence type="ECO:0000313" key="2">
    <source>
        <dbReference type="EMBL" id="QDU91746.1"/>
    </source>
</evidence>
<name>A0A518DJX1_9BACT</name>
<dbReference type="RefSeq" id="WP_145291900.1">
    <property type="nucleotide sequence ID" value="NZ_CP036291.1"/>
</dbReference>
<keyword evidence="3" id="KW-1185">Reference proteome</keyword>